<sequence>MGYGPVIIPAPDEVDEMMRSVPEGKLTTINEIRAALAKKHGATIGCPITTGIFAWIAANAAEEQRRKGKKDITPYWRILKTGGVINPKYPGGAETQKRLLEEEGHSIVQKGKRFVVANYRELLADL</sequence>
<name>G9BAT6_9ARCH</name>
<protein>
    <submittedName>
        <fullName evidence="1">Uncharacterized protein</fullName>
    </submittedName>
</protein>
<accession>G9BAT6</accession>
<evidence type="ECO:0000313" key="1">
    <source>
        <dbReference type="EMBL" id="ADP09461.1"/>
    </source>
</evidence>
<dbReference type="Gene3D" id="1.10.10.10">
    <property type="entry name" value="Winged helix-like DNA-binding domain superfamily/Winged helix DNA-binding domain"/>
    <property type="match status" value="1"/>
</dbReference>
<organism evidence="1">
    <name type="scientific">uncultured marine crenarchaeote E48-1C</name>
    <dbReference type="NCBI Taxonomy" id="907718"/>
    <lineage>
        <taxon>Archaea</taxon>
        <taxon>Candidatus Bathyarchaeota</taxon>
        <taxon>environmental samples</taxon>
    </lineage>
</organism>
<proteinExistence type="predicted"/>
<dbReference type="AlphaFoldDB" id="G9BAT6"/>
<reference evidence="1" key="1">
    <citation type="journal article" date="2012" name="Environ. Microbiol.">
        <title>Genetic structure of three fosmid-fragments encoding 16S rRNA genes of the Miscellaneous Crenarchaeotic Group (MCG): implications for physiology and evolution of marine sedimentary archaea.</title>
        <authorList>
            <person name="Li P.Y."/>
            <person name="Xie B.B."/>
            <person name="Zhang X.Y."/>
            <person name="Qin Q.L."/>
            <person name="Dang H.Y."/>
            <person name="Wang X.M."/>
            <person name="Chen X.L."/>
            <person name="Yu J."/>
            <person name="Zhang Y.Z."/>
        </authorList>
    </citation>
    <scope>NUCLEOTIDE SEQUENCE</scope>
</reference>
<gene>
    <name evidence="1" type="ORF">E48-1C_16</name>
</gene>
<dbReference type="InterPro" id="IPR036388">
    <property type="entry name" value="WH-like_DNA-bd_sf"/>
</dbReference>
<dbReference type="EMBL" id="HQ214612">
    <property type="protein sequence ID" value="ADP09461.1"/>
    <property type="molecule type" value="Genomic_DNA"/>
</dbReference>